<dbReference type="InterPro" id="IPR000237">
    <property type="entry name" value="GRIP_dom"/>
</dbReference>
<feature type="coiled-coil region" evidence="6">
    <location>
        <begin position="634"/>
        <end position="675"/>
    </location>
</feature>
<feature type="region of interest" description="Disordered" evidence="7">
    <location>
        <begin position="532"/>
        <end position="591"/>
    </location>
</feature>
<evidence type="ECO:0000256" key="3">
    <source>
        <dbReference type="ARBA" id="ARBA00022490"/>
    </source>
</evidence>
<name>A0A9P6PZK6_9FUNG</name>
<feature type="compositionally biased region" description="Polar residues" evidence="7">
    <location>
        <begin position="70"/>
        <end position="79"/>
    </location>
</feature>
<evidence type="ECO:0000256" key="4">
    <source>
        <dbReference type="ARBA" id="ARBA00023054"/>
    </source>
</evidence>
<gene>
    <name evidence="9" type="ORF">DFQ27_005917</name>
</gene>
<comment type="caution">
    <text evidence="9">The sequence shown here is derived from an EMBL/GenBank/DDBJ whole genome shotgun (WGS) entry which is preliminary data.</text>
</comment>
<evidence type="ECO:0000259" key="8">
    <source>
        <dbReference type="PROSITE" id="PS50913"/>
    </source>
</evidence>
<proteinExistence type="predicted"/>
<dbReference type="Proteomes" id="UP000807716">
    <property type="component" value="Unassembled WGS sequence"/>
</dbReference>
<dbReference type="OrthoDB" id="1926336at2759"/>
<feature type="compositionally biased region" description="Polar residues" evidence="7">
    <location>
        <begin position="159"/>
        <end position="171"/>
    </location>
</feature>
<reference evidence="9" key="1">
    <citation type="journal article" date="2020" name="Fungal Divers.">
        <title>Resolving the Mortierellaceae phylogeny through synthesis of multi-gene phylogenetics and phylogenomics.</title>
        <authorList>
            <person name="Vandepol N."/>
            <person name="Liber J."/>
            <person name="Desiro A."/>
            <person name="Na H."/>
            <person name="Kennedy M."/>
            <person name="Barry K."/>
            <person name="Grigoriev I.V."/>
            <person name="Miller A.N."/>
            <person name="O'Donnell K."/>
            <person name="Stajich J.E."/>
            <person name="Bonito G."/>
        </authorList>
    </citation>
    <scope>NUCLEOTIDE SEQUENCE</scope>
    <source>
        <strain evidence="9">BC1065</strain>
    </source>
</reference>
<dbReference type="GO" id="GO:0005794">
    <property type="term" value="C:Golgi apparatus"/>
    <property type="evidence" value="ECO:0007669"/>
    <property type="project" value="TreeGrafter"/>
</dbReference>
<feature type="domain" description="GRIP" evidence="8">
    <location>
        <begin position="676"/>
        <end position="723"/>
    </location>
</feature>
<evidence type="ECO:0000256" key="6">
    <source>
        <dbReference type="SAM" id="Coils"/>
    </source>
</evidence>
<keyword evidence="5" id="KW-0472">Membrane</keyword>
<feature type="compositionally biased region" description="Basic and acidic residues" evidence="7">
    <location>
        <begin position="136"/>
        <end position="155"/>
    </location>
</feature>
<dbReference type="SMART" id="SM00755">
    <property type="entry name" value="Grip"/>
    <property type="match status" value="1"/>
</dbReference>
<sequence length="743" mass="81851">MFNTFLKKASEVESQIGNSIAALAGEPGTSRPGSPNAVRRQGAPSSLGPNPNSGAPARKTPRTRQPGANPHSTNSQLASQLDEAYHDIESFQKLLQKASLEKKEMSKDVDRLEEEKKALRDELEQAQAVIKAMRGSLEDKATKEFLSDRADEQGKAHASSPNGEVDNNYQSREPKEPEAASFDDPLGASGSPNVADAAPSTTIIPVAQQRASSEESSKAVEDGQASQGSELSAQVANLTLQLESLREECQQKDDTLAKQKLEHEEKMKKMKAIFAAANKSIHEYRQQLTAKDDEIATLKTKAESTMQQPSPPVEDQSQLVEDLQAQLKSQTEASAAKLEQMENKLKNVNNQLEKLRDEYAQYKQRASSLLQQQRATAKADEQGDSPKLKGQIALLEQQIRNLTEDLQESENKRVALDNDHQLALDQIASLETSRDMVRRLERQHTRLQKDLEKATEDGQRDRDAAEARIASLQELHLVEIQSLRNELSGTASHVEDRLSRKEEELSELHRILERSEADLAAARSEIQKLTESLQTKSTEAADPVKNSNGLLKISTTGLSGSPFLGPKSSSSQQEQESPISRPSSSMSVPTERQPVYASLSDLLAARPLVDRSPFLDNSGALNTKGAGAPMPAKEREYQLKLQQLTELLNESEANNQRLLDQEKVLKEEIRSLDRSEKRQNLSVDYLKNIVLKFLETSDREPLIPVLSTVLQLSPGEVAMLKKKAVAPTAPSLVPVLGGLFSTK</sequence>
<organism evidence="9 10">
    <name type="scientific">Actinomortierella ambigua</name>
    <dbReference type="NCBI Taxonomy" id="1343610"/>
    <lineage>
        <taxon>Eukaryota</taxon>
        <taxon>Fungi</taxon>
        <taxon>Fungi incertae sedis</taxon>
        <taxon>Mucoromycota</taxon>
        <taxon>Mortierellomycotina</taxon>
        <taxon>Mortierellomycetes</taxon>
        <taxon>Mortierellales</taxon>
        <taxon>Mortierellaceae</taxon>
        <taxon>Actinomortierella</taxon>
    </lineage>
</organism>
<dbReference type="Pfam" id="PF01465">
    <property type="entry name" value="GRIP"/>
    <property type="match status" value="1"/>
</dbReference>
<feature type="region of interest" description="Disordered" evidence="7">
    <location>
        <begin position="134"/>
        <end position="232"/>
    </location>
</feature>
<keyword evidence="3" id="KW-0963">Cytoplasm</keyword>
<comment type="subcellular location">
    <subcellularLocation>
        <location evidence="2">Cytoplasm</location>
    </subcellularLocation>
    <subcellularLocation>
        <location evidence="1">Endomembrane system</location>
        <topology evidence="1">Peripheral membrane protein</topology>
    </subcellularLocation>
</comment>
<dbReference type="EMBL" id="JAAAJB010000428">
    <property type="protein sequence ID" value="KAG0256057.1"/>
    <property type="molecule type" value="Genomic_DNA"/>
</dbReference>
<evidence type="ECO:0000256" key="1">
    <source>
        <dbReference type="ARBA" id="ARBA00004184"/>
    </source>
</evidence>
<evidence type="ECO:0000313" key="10">
    <source>
        <dbReference type="Proteomes" id="UP000807716"/>
    </source>
</evidence>
<keyword evidence="4 6" id="KW-0175">Coiled coil</keyword>
<evidence type="ECO:0000256" key="5">
    <source>
        <dbReference type="ARBA" id="ARBA00023136"/>
    </source>
</evidence>
<feature type="compositionally biased region" description="Polar residues" evidence="7">
    <location>
        <begin position="545"/>
        <end position="559"/>
    </location>
</feature>
<dbReference type="PANTHER" id="PTHR23157:SF25">
    <property type="entry name" value="GRIP AND COILED-COIL DOMAIN-CONTAINING PROTEIN 1"/>
    <property type="match status" value="1"/>
</dbReference>
<dbReference type="PROSITE" id="PS50913">
    <property type="entry name" value="GRIP"/>
    <property type="match status" value="1"/>
</dbReference>
<evidence type="ECO:0000256" key="2">
    <source>
        <dbReference type="ARBA" id="ARBA00004496"/>
    </source>
</evidence>
<protein>
    <recommendedName>
        <fullName evidence="8">GRIP domain-containing protein</fullName>
    </recommendedName>
</protein>
<feature type="compositionally biased region" description="Low complexity" evidence="7">
    <location>
        <begin position="568"/>
        <end position="591"/>
    </location>
</feature>
<feature type="region of interest" description="Disordered" evidence="7">
    <location>
        <begin position="20"/>
        <end position="84"/>
    </location>
</feature>
<feature type="compositionally biased region" description="Basic and acidic residues" evidence="7">
    <location>
        <begin position="212"/>
        <end position="221"/>
    </location>
</feature>
<evidence type="ECO:0000256" key="7">
    <source>
        <dbReference type="SAM" id="MobiDB-lite"/>
    </source>
</evidence>
<dbReference type="PANTHER" id="PTHR23157">
    <property type="entry name" value="GRIP AND COILED-COIL DOMAIN-CONTAINING PROTEIN 1"/>
    <property type="match status" value="1"/>
</dbReference>
<evidence type="ECO:0000313" key="9">
    <source>
        <dbReference type="EMBL" id="KAG0256057.1"/>
    </source>
</evidence>
<accession>A0A9P6PZK6</accession>
<feature type="compositionally biased region" description="Polar residues" evidence="7">
    <location>
        <begin position="43"/>
        <end position="53"/>
    </location>
</feature>
<dbReference type="AlphaFoldDB" id="A0A9P6PZK6"/>
<dbReference type="InterPro" id="IPR051952">
    <property type="entry name" value="Golgi-autophagy_related"/>
</dbReference>
<feature type="region of interest" description="Disordered" evidence="7">
    <location>
        <begin position="301"/>
        <end position="320"/>
    </location>
</feature>
<keyword evidence="10" id="KW-1185">Reference proteome</keyword>